<dbReference type="InterPro" id="IPR008930">
    <property type="entry name" value="Terpenoid_cyclase/PrenylTrfase"/>
</dbReference>
<dbReference type="GO" id="GO:0010333">
    <property type="term" value="F:terpene synthase activity"/>
    <property type="evidence" value="ECO:0007669"/>
    <property type="project" value="InterPro"/>
</dbReference>
<organism evidence="2 3">
    <name type="scientific">Penicillium patulum</name>
    <name type="common">Penicillium griseofulvum</name>
    <dbReference type="NCBI Taxonomy" id="5078"/>
    <lineage>
        <taxon>Eukaryota</taxon>
        <taxon>Fungi</taxon>
        <taxon>Dikarya</taxon>
        <taxon>Ascomycota</taxon>
        <taxon>Pezizomycotina</taxon>
        <taxon>Eurotiomycetes</taxon>
        <taxon>Eurotiomycetidae</taxon>
        <taxon>Eurotiales</taxon>
        <taxon>Aspergillaceae</taxon>
        <taxon>Penicillium</taxon>
    </lineage>
</organism>
<sequence length="544" mass="61036">MAPSIYDTAWLAMIEKNTDQWLFPECFEYLLEHQNVEGGWDPLEQAIRTTKYPVNVWLPDCIIHSMAALLALCRHVRRAMRRGGDVPDDSLARIIRAKQFLDCKLQMWQLDGTTHFGYELLVPVLLRLLRDEGVTFEFPAKEALMKKYQEASDIDINWVYSGPCKVPLFSLEGFLDKLDFSRLSHLVTMAGIAASPASTAAYLIYAPTWSEECENYLRYIVSHGQGRGTGAVCGVFPLEIFEPCWILTALLENGFTADILGREKVDSILHIIHRKMEDGVTGATHAFFPDADDTSRALTILNIHGYQISPAGMTAKFEVDQCFATFDAKMPNRVKSVSVNGNVLSSLLHSPDPSAFSSQIEKVARFICGRWHEEGRFEDHWNLSEFYGLMHMAQSLVQLLVLWHEGGLPSIPEDLVQMIIPSCLQGATARILQQQNPDGSWGDIHSKEETAYSIIALANLGSHTALGDDFSHIELAIARGKQFLLENWEMGDRPDRIWTGKILHGISYVQDAYVIAALKISRANLAGKRRLDPKQGGISADYYV</sequence>
<dbReference type="OrthoDB" id="2343925at2759"/>
<keyword evidence="2" id="KW-0808">Transferase</keyword>
<dbReference type="GO" id="GO:0016740">
    <property type="term" value="F:transferase activity"/>
    <property type="evidence" value="ECO:0007669"/>
    <property type="project" value="UniProtKB-KW"/>
</dbReference>
<accession>A0A135LM27</accession>
<gene>
    <name evidence="2" type="ORF">PGRI_059830</name>
</gene>
<dbReference type="PANTHER" id="PTHR31739">
    <property type="entry name" value="ENT-COPALYL DIPHOSPHATE SYNTHASE, CHLOROPLASTIC"/>
    <property type="match status" value="1"/>
</dbReference>
<evidence type="ECO:0000313" key="3">
    <source>
        <dbReference type="Proteomes" id="UP000070168"/>
    </source>
</evidence>
<protein>
    <submittedName>
        <fullName evidence="2">Terpenoid cyclases/protein prenyltransferase alpha-alpha toroid</fullName>
    </submittedName>
</protein>
<dbReference type="InterPro" id="IPR050148">
    <property type="entry name" value="Terpene_synthase-like"/>
</dbReference>
<evidence type="ECO:0000256" key="1">
    <source>
        <dbReference type="ARBA" id="ARBA00006333"/>
    </source>
</evidence>
<keyword evidence="3" id="KW-1185">Reference proteome</keyword>
<comment type="caution">
    <text evidence="2">The sequence shown here is derived from an EMBL/GenBank/DDBJ whole genome shotgun (WGS) entry which is preliminary data.</text>
</comment>
<dbReference type="SUPFAM" id="SSF48239">
    <property type="entry name" value="Terpenoid cyclases/Protein prenyltransferases"/>
    <property type="match status" value="1"/>
</dbReference>
<dbReference type="OMA" id="DRIWTGK"/>
<dbReference type="AlphaFoldDB" id="A0A135LM27"/>
<dbReference type="GeneID" id="63708996"/>
<dbReference type="GO" id="GO:0016102">
    <property type="term" value="P:diterpenoid biosynthetic process"/>
    <property type="evidence" value="ECO:0007669"/>
    <property type="project" value="TreeGrafter"/>
</dbReference>
<dbReference type="GO" id="GO:0000287">
    <property type="term" value="F:magnesium ion binding"/>
    <property type="evidence" value="ECO:0007669"/>
    <property type="project" value="TreeGrafter"/>
</dbReference>
<comment type="similarity">
    <text evidence="1">Belongs to the terpene synthase family.</text>
</comment>
<dbReference type="PANTHER" id="PTHR31739:SF25">
    <property type="entry name" value="(E,E)-GERANYLLINALOOL SYNTHASE"/>
    <property type="match status" value="1"/>
</dbReference>
<dbReference type="Gene3D" id="1.50.10.160">
    <property type="match status" value="1"/>
</dbReference>
<dbReference type="EMBL" id="LHQR01000048">
    <property type="protein sequence ID" value="KXG50015.1"/>
    <property type="molecule type" value="Genomic_DNA"/>
</dbReference>
<dbReference type="Proteomes" id="UP000070168">
    <property type="component" value="Unassembled WGS sequence"/>
</dbReference>
<dbReference type="RefSeq" id="XP_040648551.1">
    <property type="nucleotide sequence ID" value="XM_040793696.1"/>
</dbReference>
<evidence type="ECO:0000313" key="2">
    <source>
        <dbReference type="EMBL" id="KXG50015.1"/>
    </source>
</evidence>
<name>A0A135LM27_PENPA</name>
<proteinExistence type="inferred from homology"/>
<reference evidence="2 3" key="1">
    <citation type="journal article" date="2016" name="BMC Genomics">
        <title>Genome sequencing and secondary metabolism of the postharvest pathogen Penicillium griseofulvum.</title>
        <authorList>
            <person name="Banani H."/>
            <person name="Marcet-Houben M."/>
            <person name="Ballester A.R."/>
            <person name="Abbruscato P."/>
            <person name="Gonzalez-Candelas L."/>
            <person name="Gabaldon T."/>
            <person name="Spadaro D."/>
        </authorList>
    </citation>
    <scope>NUCLEOTIDE SEQUENCE [LARGE SCALE GENOMIC DNA]</scope>
    <source>
        <strain evidence="2 3">PG3</strain>
    </source>
</reference>